<protein>
    <submittedName>
        <fullName evidence="1">GH15 family glucan-1,4-alpha-glucosidase</fullName>
    </submittedName>
</protein>
<dbReference type="EMBL" id="JACBZP010000001">
    <property type="protein sequence ID" value="NYI67803.1"/>
    <property type="molecule type" value="Genomic_DNA"/>
</dbReference>
<dbReference type="AlphaFoldDB" id="A0A7Z0IHJ9"/>
<sequence length="438" mass="46822">MTPPTGPGRRGISRRSALLAAGAGGLCLTGAGLRWGRTGNLDVPLDSSAVAFAGPGMRRFVGADQARRLVPGTRVLKSADDARTLTDNQRAWLESGNDRVLSGHGFAEMTRLALLDIKTMLLDNGAALAGWSPHWRYVWPRDGAHMAAALSAAGHPEDALSIMRFLQKAMPPHGWLQSRYLPDGSGPPDHRERQLDHFGWVLWAAGKMAADAGDDARAVLQPMRRLLEYCADGTLAAINTPGSLPPASMDYWEQHESTLTLGIAAPLLAGLQAASTIFGALGSGEMRRRCRYGAARLDDAIRTGFGRTGYPRTLGGSARDASVAMLLPPYTTEPRSDVVEAFDAAQRDLERSNGGLAPGEGWPDDGVAWTPETAIFAYANAGLGRAGKAERILHWLADHRTKAGSLPEKVLFSGRPASVAPLSWTAALTVLTVDQLRR</sequence>
<evidence type="ECO:0000313" key="2">
    <source>
        <dbReference type="Proteomes" id="UP000539111"/>
    </source>
</evidence>
<dbReference type="RefSeq" id="WP_179428050.1">
    <property type="nucleotide sequence ID" value="NZ_JACBZP010000001.1"/>
</dbReference>
<dbReference type="PANTHER" id="PTHR31616:SF0">
    <property type="entry name" value="GLUCAN 1,4-ALPHA-GLUCOSIDASE"/>
    <property type="match status" value="1"/>
</dbReference>
<dbReference type="GO" id="GO:0005975">
    <property type="term" value="P:carbohydrate metabolic process"/>
    <property type="evidence" value="ECO:0007669"/>
    <property type="project" value="InterPro"/>
</dbReference>
<reference evidence="1 2" key="1">
    <citation type="submission" date="2020-07" db="EMBL/GenBank/DDBJ databases">
        <title>Sequencing the genomes of 1000 actinobacteria strains.</title>
        <authorList>
            <person name="Klenk H.-P."/>
        </authorList>
    </citation>
    <scope>NUCLEOTIDE SEQUENCE [LARGE SCALE GENOMIC DNA]</scope>
    <source>
        <strain evidence="1 2">DSM 26341</strain>
    </source>
</reference>
<evidence type="ECO:0000313" key="1">
    <source>
        <dbReference type="EMBL" id="NYI67803.1"/>
    </source>
</evidence>
<dbReference type="PANTHER" id="PTHR31616">
    <property type="entry name" value="TREHALASE"/>
    <property type="match status" value="1"/>
</dbReference>
<dbReference type="Gene3D" id="1.50.10.10">
    <property type="match status" value="1"/>
</dbReference>
<gene>
    <name evidence="1" type="ORF">BJY26_002109</name>
</gene>
<dbReference type="Proteomes" id="UP000539111">
    <property type="component" value="Unassembled WGS sequence"/>
</dbReference>
<dbReference type="SUPFAM" id="SSF48208">
    <property type="entry name" value="Six-hairpin glycosidases"/>
    <property type="match status" value="1"/>
</dbReference>
<comment type="caution">
    <text evidence="1">The sequence shown here is derived from an EMBL/GenBank/DDBJ whole genome shotgun (WGS) entry which is preliminary data.</text>
</comment>
<name>A0A7Z0IHJ9_9MICO</name>
<proteinExistence type="predicted"/>
<dbReference type="PROSITE" id="PS51318">
    <property type="entry name" value="TAT"/>
    <property type="match status" value="1"/>
</dbReference>
<dbReference type="InterPro" id="IPR006311">
    <property type="entry name" value="TAT_signal"/>
</dbReference>
<accession>A0A7Z0IHJ9</accession>
<dbReference type="GO" id="GO:0004553">
    <property type="term" value="F:hydrolase activity, hydrolyzing O-glycosyl compounds"/>
    <property type="evidence" value="ECO:0007669"/>
    <property type="project" value="TreeGrafter"/>
</dbReference>
<dbReference type="InterPro" id="IPR008928">
    <property type="entry name" value="6-hairpin_glycosidase_sf"/>
</dbReference>
<keyword evidence="2" id="KW-1185">Reference proteome</keyword>
<organism evidence="1 2">
    <name type="scientific">Spelaeicoccus albus</name>
    <dbReference type="NCBI Taxonomy" id="1280376"/>
    <lineage>
        <taxon>Bacteria</taxon>
        <taxon>Bacillati</taxon>
        <taxon>Actinomycetota</taxon>
        <taxon>Actinomycetes</taxon>
        <taxon>Micrococcales</taxon>
        <taxon>Brevibacteriaceae</taxon>
        <taxon>Spelaeicoccus</taxon>
    </lineage>
</organism>
<dbReference type="InterPro" id="IPR012341">
    <property type="entry name" value="6hp_glycosidase-like_sf"/>
</dbReference>